<feature type="region of interest" description="Disordered" evidence="1">
    <location>
        <begin position="1"/>
        <end position="104"/>
    </location>
</feature>
<gene>
    <name evidence="2" type="ORF">L873DRAFT_1802029</name>
</gene>
<evidence type="ECO:0000256" key="1">
    <source>
        <dbReference type="SAM" id="MobiDB-lite"/>
    </source>
</evidence>
<protein>
    <submittedName>
        <fullName evidence="2">Uncharacterized protein</fullName>
    </submittedName>
</protein>
<reference evidence="2 3" key="1">
    <citation type="journal article" date="2018" name="Nat. Ecol. Evol.">
        <title>Pezizomycetes genomes reveal the molecular basis of ectomycorrhizal truffle lifestyle.</title>
        <authorList>
            <person name="Murat C."/>
            <person name="Payen T."/>
            <person name="Noel B."/>
            <person name="Kuo A."/>
            <person name="Morin E."/>
            <person name="Chen J."/>
            <person name="Kohler A."/>
            <person name="Krizsan K."/>
            <person name="Balestrini R."/>
            <person name="Da Silva C."/>
            <person name="Montanini B."/>
            <person name="Hainaut M."/>
            <person name="Levati E."/>
            <person name="Barry K.W."/>
            <person name="Belfiori B."/>
            <person name="Cichocki N."/>
            <person name="Clum A."/>
            <person name="Dockter R.B."/>
            <person name="Fauchery L."/>
            <person name="Guy J."/>
            <person name="Iotti M."/>
            <person name="Le Tacon F."/>
            <person name="Lindquist E.A."/>
            <person name="Lipzen A."/>
            <person name="Malagnac F."/>
            <person name="Mello A."/>
            <person name="Molinier V."/>
            <person name="Miyauchi S."/>
            <person name="Poulain J."/>
            <person name="Riccioni C."/>
            <person name="Rubini A."/>
            <person name="Sitrit Y."/>
            <person name="Splivallo R."/>
            <person name="Traeger S."/>
            <person name="Wang M."/>
            <person name="Zifcakova L."/>
            <person name="Wipf D."/>
            <person name="Zambonelli A."/>
            <person name="Paolocci F."/>
            <person name="Nowrousian M."/>
            <person name="Ottonello S."/>
            <person name="Baldrian P."/>
            <person name="Spatafora J.W."/>
            <person name="Henrissat B."/>
            <person name="Nagy L.G."/>
            <person name="Aury J.M."/>
            <person name="Wincker P."/>
            <person name="Grigoriev I.V."/>
            <person name="Bonfante P."/>
            <person name="Martin F.M."/>
        </authorList>
    </citation>
    <scope>NUCLEOTIDE SEQUENCE [LARGE SCALE GENOMIC DNA]</scope>
    <source>
        <strain evidence="2 3">120613-1</strain>
    </source>
</reference>
<feature type="compositionally biased region" description="Low complexity" evidence="1">
    <location>
        <begin position="43"/>
        <end position="62"/>
    </location>
</feature>
<dbReference type="Proteomes" id="UP000276215">
    <property type="component" value="Unassembled WGS sequence"/>
</dbReference>
<feature type="compositionally biased region" description="Polar residues" evidence="1">
    <location>
        <begin position="1"/>
        <end position="36"/>
    </location>
</feature>
<feature type="compositionally biased region" description="Low complexity" evidence="1">
    <location>
        <begin position="75"/>
        <end position="85"/>
    </location>
</feature>
<dbReference type="EMBL" id="ML120367">
    <property type="protein sequence ID" value="RPB02576.1"/>
    <property type="molecule type" value="Genomic_DNA"/>
</dbReference>
<name>A0A3N4JW41_9PEZI</name>
<proteinExistence type="predicted"/>
<keyword evidence="3" id="KW-1185">Reference proteome</keyword>
<dbReference type="AlphaFoldDB" id="A0A3N4JW41"/>
<organism evidence="2 3">
    <name type="scientific">Choiromyces venosus 120613-1</name>
    <dbReference type="NCBI Taxonomy" id="1336337"/>
    <lineage>
        <taxon>Eukaryota</taxon>
        <taxon>Fungi</taxon>
        <taxon>Dikarya</taxon>
        <taxon>Ascomycota</taxon>
        <taxon>Pezizomycotina</taxon>
        <taxon>Pezizomycetes</taxon>
        <taxon>Pezizales</taxon>
        <taxon>Tuberaceae</taxon>
        <taxon>Choiromyces</taxon>
    </lineage>
</organism>
<evidence type="ECO:0000313" key="2">
    <source>
        <dbReference type="EMBL" id="RPB02576.1"/>
    </source>
</evidence>
<evidence type="ECO:0000313" key="3">
    <source>
        <dbReference type="Proteomes" id="UP000276215"/>
    </source>
</evidence>
<accession>A0A3N4JW41</accession>
<sequence length="104" mass="11426">MTAPHSNSSHLNIISPPTQPLNNPRATIINQTTALYYSTIGPPHQTHSSRSSSSPKSITKSQGRQKTSEGSRSRSNQIKSNQSSDSKQDKSRQYKTRQGMVFPG</sequence>